<dbReference type="InterPro" id="IPR044210">
    <property type="entry name" value="Tfc3-like"/>
</dbReference>
<dbReference type="InterPro" id="IPR056467">
    <property type="entry name" value="eWH_GTF3C1"/>
</dbReference>
<dbReference type="STRING" id="1611254.A0A2G5UCJ8"/>
<dbReference type="CDD" id="cd16169">
    <property type="entry name" value="Tau138_eWH"/>
    <property type="match status" value="1"/>
</dbReference>
<dbReference type="OrthoDB" id="68020at2759"/>
<keyword evidence="2" id="KW-0812">Transmembrane</keyword>
<feature type="transmembrane region" description="Helical" evidence="2">
    <location>
        <begin position="1626"/>
        <end position="1646"/>
    </location>
</feature>
<reference evidence="5" key="1">
    <citation type="submission" date="2017-10" db="EMBL/GenBank/DDBJ databases">
        <title>Rapid genome shrinkage in a self-fertile nematode reveals novel sperm competition proteins.</title>
        <authorList>
            <person name="Yin D."/>
            <person name="Schwarz E.M."/>
            <person name="Thomas C.G."/>
            <person name="Felde R.L."/>
            <person name="Korf I.F."/>
            <person name="Cutter A.D."/>
            <person name="Schartner C.M."/>
            <person name="Ralston E.J."/>
            <person name="Meyer B.J."/>
            <person name="Haag E.S."/>
        </authorList>
    </citation>
    <scope>NUCLEOTIDE SEQUENCE [LARGE SCALE GENOMIC DNA]</scope>
    <source>
        <strain evidence="5">JU1422</strain>
    </source>
</reference>
<feature type="transmembrane region" description="Helical" evidence="2">
    <location>
        <begin position="1598"/>
        <end position="1619"/>
    </location>
</feature>
<evidence type="ECO:0000313" key="4">
    <source>
        <dbReference type="EMBL" id="PIC37282.1"/>
    </source>
</evidence>
<dbReference type="PANTHER" id="PTHR15180">
    <property type="entry name" value="GENERAL TRANSCRIPTION FACTOR 3C POLYPEPTIDE 1"/>
    <property type="match status" value="1"/>
</dbReference>
<evidence type="ECO:0000313" key="5">
    <source>
        <dbReference type="Proteomes" id="UP000230233"/>
    </source>
</evidence>
<keyword evidence="5" id="KW-1185">Reference proteome</keyword>
<keyword evidence="2" id="KW-0472">Membrane</keyword>
<feature type="transmembrane region" description="Helical" evidence="2">
    <location>
        <begin position="1652"/>
        <end position="1672"/>
    </location>
</feature>
<dbReference type="GO" id="GO:0042791">
    <property type="term" value="P:5S class rRNA transcription by RNA polymerase III"/>
    <property type="evidence" value="ECO:0007669"/>
    <property type="project" value="TreeGrafter"/>
</dbReference>
<proteinExistence type="predicted"/>
<accession>A0A2G5UCJ8</accession>
<dbReference type="PANTHER" id="PTHR15180:SF1">
    <property type="entry name" value="GENERAL TRANSCRIPTION FACTOR 3C POLYPEPTIDE 1"/>
    <property type="match status" value="1"/>
</dbReference>
<name>A0A2G5UCJ8_9PELO</name>
<feature type="region of interest" description="Disordered" evidence="1">
    <location>
        <begin position="1"/>
        <end position="49"/>
    </location>
</feature>
<dbReference type="Pfam" id="PF24101">
    <property type="entry name" value="WHD_GTF3C1"/>
    <property type="match status" value="1"/>
</dbReference>
<feature type="compositionally biased region" description="Basic and acidic residues" evidence="1">
    <location>
        <begin position="1"/>
        <end position="13"/>
    </location>
</feature>
<feature type="compositionally biased region" description="Basic residues" evidence="1">
    <location>
        <begin position="831"/>
        <end position="842"/>
    </location>
</feature>
<gene>
    <name evidence="4" type="primary">Cni-tftc-1</name>
    <name evidence="4" type="synonym">Cnig_chr_IV.g15964</name>
    <name evidence="4" type="ORF">B9Z55_015964</name>
</gene>
<sequence length="1734" mass="198058">MEDSSHSESEPTRALKRKRKESSEFEISHEEESSADEHVIPEENLPSTSELQEEVEELTPKRNKKLNVNTFGPYHFKKDNTSAYMPFVPNRWSPQTTYRLPSDIVLNTIRECGTEGLGRAEIAQVLGYDGTSKSGGRKVTGYITNCTNEHPDHIGQFQKMNGKVRTIRYFWKESENPERFEKLFSEFQELTDMPCPFKIGEVLKFPEKNLNTLRISDITLKRFNRLLRMVKDSRVVVTMNRVIKFISELETADGYKFQIDKKSVLKCLLALQNKGLIQVFDTMVRSDSVNYQVQIITHRDIQESSDPEVTKAIQEILDCYQREGRVFPHGQLRSLKKRPEETHETEFDGKVEEINEEITDNSTINDRYHWFRLQTVRNSWKGRKEEAEHQDIEEYEADETLNDTMEDTVVEEVAEDQLDPLKAMAKLFAKNPEVPVQNKKSSQYYFGKDTLGYQGKTIRLLILHEMAWQFVHGHPEGVTPTCFDLFPPTQAFDKWKPGSEYTAHIYYQEESPYRFMPPQPKYDGVDCGWFMIQDFLAAMPLSVFVLTSYVPTTIDRAFLMTYLTDPVKRHMCIGYLPKEIREIIMKEKKVYKQLQHAFFVLGAMQLMAVGKNPSVRRFPGAASDMFYVAKKAHLYDTSTTLRSYATISPPLDTGVYPRYDYNFESRSDVILYWHHLRAIVQSSALGYRNDGNGIEHKLDSRHKCYSIGVFDRTLVETEKLPGIEELPCHPNIQNDGVAGFDSALFIHLKRHWDLCTVPHATVNWFITKFKKCSEEMKKIIETRVKSVHKDWNNFTRLSISDSDFLRTSNVLKVECPPKMIKKFGGASSKPKTPRARPLKPKKRKLDSVDLVSSSARISVRCRFTPKERDQLIMIRAVGFFLNPVYRFWLDPTVLRDLMHEFVPESRNKTVQSLMACGVRELVRANRLAYLQRVVRNLSTFPEMRRLRAELCSAPISPSQSKTEFFKSAFRTAMRLLFVDNNRIPSTSISDESFQSFLKEGNVSVTKEITVSNACPRRSQKPIGYGHIQHCVAANVLISILIHTKNGVVPEQMLEQVPPAVLQGVLQALRCDGLVSRSRTLEAIAELANKKDATLSYYFRHFFAHRFHSELIDNSGRLLEEIQDPTSPDVFELAGDGPEVVVAASNAFPGEKYQIEMNVDNDILAAFTKIENDQTVKKIRYLESADLHFEKVRVNMDRTGSGASDEEKIVPIQRKIQKVTRYMDNSREVKDPVSLDDFIQAKNFDLDRRREIRAVVHVIKGSRQAGITLQELSLKVKRSIETIQEILADLNEGRQIRLVGVDDHRWVSIEYEACWTVQLGNRRWCPRPWVSPEGSVSLPVVRWIAESVLLLIVGKFGIQMKDVLSTYEFAVQPIAIREIIGLLEHLKCVQIIKKAFPSTKMSSPFSESPETTEIVTYINPTVDGLEKFSKIFHHIDLMPMMTAKTGVMTEQQEKQNSEIGWWEWLGWKGSPPSATTSTPIAIEHLAEPTPSSEAVPTTSVAAIVAPKVVDSVEVVPKTGWDRIMAIYERENAMEKDATIRVVRMSFLGGFLVGGATGYAQARHAYETNNVGRKYLSPSDAVKRKIDYAIVRFAKGGFGTGFKCALITGSIVFLTTHVTAYRDKFSSWYFPAISALVGGVFTFPLGLIGSMKAVGLGVSSGLTLSAVVHLYAMAIDKPVNDAYRLFKRDYEKELKASAEWDSRVTELMQREQIVWRQQAVKKLKQIDQEKMAVFDD</sequence>
<feature type="domain" description="GTF3C1 extended winged-helix" evidence="3">
    <location>
        <begin position="215"/>
        <end position="325"/>
    </location>
</feature>
<evidence type="ECO:0000256" key="1">
    <source>
        <dbReference type="SAM" id="MobiDB-lite"/>
    </source>
</evidence>
<feature type="region of interest" description="Disordered" evidence="1">
    <location>
        <begin position="823"/>
        <end position="842"/>
    </location>
</feature>
<organism evidence="4 5">
    <name type="scientific">Caenorhabditis nigoni</name>
    <dbReference type="NCBI Taxonomy" id="1611254"/>
    <lineage>
        <taxon>Eukaryota</taxon>
        <taxon>Metazoa</taxon>
        <taxon>Ecdysozoa</taxon>
        <taxon>Nematoda</taxon>
        <taxon>Chromadorea</taxon>
        <taxon>Rhabditida</taxon>
        <taxon>Rhabditina</taxon>
        <taxon>Rhabditomorpha</taxon>
        <taxon>Rhabditoidea</taxon>
        <taxon>Rhabditidae</taxon>
        <taxon>Peloderinae</taxon>
        <taxon>Caenorhabditis</taxon>
    </lineage>
</organism>
<evidence type="ECO:0000256" key="2">
    <source>
        <dbReference type="SAM" id="Phobius"/>
    </source>
</evidence>
<dbReference type="InterPro" id="IPR035625">
    <property type="entry name" value="Tfc3-like_eWH"/>
</dbReference>
<dbReference type="EMBL" id="PDUG01000004">
    <property type="protein sequence ID" value="PIC37282.1"/>
    <property type="molecule type" value="Genomic_DNA"/>
</dbReference>
<keyword evidence="2" id="KW-1133">Transmembrane helix</keyword>
<feature type="compositionally biased region" description="Basic and acidic residues" evidence="1">
    <location>
        <begin position="21"/>
        <end position="41"/>
    </location>
</feature>
<dbReference type="Proteomes" id="UP000230233">
    <property type="component" value="Chromosome IV"/>
</dbReference>
<comment type="caution">
    <text evidence="4">The sequence shown here is derived from an EMBL/GenBank/DDBJ whole genome shotgun (WGS) entry which is preliminary data.</text>
</comment>
<dbReference type="GO" id="GO:0000127">
    <property type="term" value="C:transcription factor TFIIIC complex"/>
    <property type="evidence" value="ECO:0007669"/>
    <property type="project" value="InterPro"/>
</dbReference>
<dbReference type="GO" id="GO:0006384">
    <property type="term" value="P:transcription initiation at RNA polymerase III promoter"/>
    <property type="evidence" value="ECO:0007669"/>
    <property type="project" value="InterPro"/>
</dbReference>
<dbReference type="GO" id="GO:0003677">
    <property type="term" value="F:DNA binding"/>
    <property type="evidence" value="ECO:0007669"/>
    <property type="project" value="InterPro"/>
</dbReference>
<protein>
    <recommendedName>
        <fullName evidence="3">GTF3C1 extended winged-helix domain-containing protein</fullName>
    </recommendedName>
</protein>
<evidence type="ECO:0000259" key="3">
    <source>
        <dbReference type="Pfam" id="PF24101"/>
    </source>
</evidence>